<dbReference type="PANTHER" id="PTHR35201">
    <property type="entry name" value="TERPENE SYNTHASE"/>
    <property type="match status" value="1"/>
</dbReference>
<name>A0ABS3CGN2_9BACT</name>
<sequence length="298" mass="34885">MKAIYEFPVAMNLHCKAIDHEVLKWAWNSGLFESPAELERCRIQKINWFAGYLFPEEKKERLTLIMKFFLGLFLLDDLLDIAIERQMIEFLEGIKVGISQHPNQRLSNLGTELILLQKALKEENSLPLTRDQWSLAWLEYLEALQWEVLLKIEKKRPLLEEYRIHRPKTSGVYLALLLIRRGKDVRACVSELLEFSMARYIYLANDLASFKKEKEIGDPHNEIIILMDSMGDTALPWVQQELKQLRKRILLLTEKICINFGNCEAWIRRLLLLAGGCETWTAETSRYQNYINGKYGGH</sequence>
<dbReference type="RefSeq" id="WP_206586891.1">
    <property type="nucleotide sequence ID" value="NZ_JAFKCU010000002.1"/>
</dbReference>
<comment type="similarity">
    <text evidence="1">Belongs to the terpene synthase family.</text>
</comment>
<reference evidence="2 3" key="1">
    <citation type="submission" date="2021-03" db="EMBL/GenBank/DDBJ databases">
        <title>novel species isolated from a fishpond in China.</title>
        <authorList>
            <person name="Lu H."/>
            <person name="Cai Z."/>
        </authorList>
    </citation>
    <scope>NUCLEOTIDE SEQUENCE [LARGE SCALE GENOMIC DNA]</scope>
    <source>
        <strain evidence="2 3">YJ13C</strain>
    </source>
</reference>
<dbReference type="PANTHER" id="PTHR35201:SF4">
    <property type="entry name" value="BETA-PINACENE SYNTHASE-RELATED"/>
    <property type="match status" value="1"/>
</dbReference>
<protein>
    <recommendedName>
        <fullName evidence="1">Terpene synthase</fullName>
        <ecNumber evidence="1">4.2.3.-</ecNumber>
    </recommendedName>
</protein>
<evidence type="ECO:0000313" key="2">
    <source>
        <dbReference type="EMBL" id="MBN7816263.1"/>
    </source>
</evidence>
<dbReference type="EMBL" id="JAFKCU010000002">
    <property type="protein sequence ID" value="MBN7816263.1"/>
    <property type="molecule type" value="Genomic_DNA"/>
</dbReference>
<dbReference type="EC" id="4.2.3.-" evidence="1"/>
<dbReference type="SUPFAM" id="SSF48576">
    <property type="entry name" value="Terpenoid synthases"/>
    <property type="match status" value="1"/>
</dbReference>
<keyword evidence="3" id="KW-1185">Reference proteome</keyword>
<dbReference type="Proteomes" id="UP000664480">
    <property type="component" value="Unassembled WGS sequence"/>
</dbReference>
<organism evidence="2 3">
    <name type="scientific">Algoriphagus pacificus</name>
    <dbReference type="NCBI Taxonomy" id="2811234"/>
    <lineage>
        <taxon>Bacteria</taxon>
        <taxon>Pseudomonadati</taxon>
        <taxon>Bacteroidota</taxon>
        <taxon>Cytophagia</taxon>
        <taxon>Cytophagales</taxon>
        <taxon>Cyclobacteriaceae</taxon>
        <taxon>Algoriphagus</taxon>
    </lineage>
</organism>
<accession>A0ABS3CGN2</accession>
<proteinExistence type="inferred from homology"/>
<dbReference type="InterPro" id="IPR034686">
    <property type="entry name" value="Terpene_cyclase-like_2"/>
</dbReference>
<dbReference type="Gene3D" id="1.10.600.10">
    <property type="entry name" value="Farnesyl Diphosphate Synthase"/>
    <property type="match status" value="1"/>
</dbReference>
<keyword evidence="1" id="KW-0479">Metal-binding</keyword>
<evidence type="ECO:0000313" key="3">
    <source>
        <dbReference type="Proteomes" id="UP000664480"/>
    </source>
</evidence>
<gene>
    <name evidence="2" type="ORF">J0A69_12515</name>
</gene>
<keyword evidence="1" id="KW-0460">Magnesium</keyword>
<comment type="caution">
    <text evidence="2">The sequence shown here is derived from an EMBL/GenBank/DDBJ whole genome shotgun (WGS) entry which is preliminary data.</text>
</comment>
<comment type="cofactor">
    <cofactor evidence="1">
        <name>Mg(2+)</name>
        <dbReference type="ChEBI" id="CHEBI:18420"/>
    </cofactor>
</comment>
<dbReference type="InterPro" id="IPR008949">
    <property type="entry name" value="Isoprenoid_synthase_dom_sf"/>
</dbReference>
<dbReference type="Pfam" id="PF19086">
    <property type="entry name" value="Terpene_syn_C_2"/>
    <property type="match status" value="1"/>
</dbReference>
<evidence type="ECO:0000256" key="1">
    <source>
        <dbReference type="RuleBase" id="RU366034"/>
    </source>
</evidence>
<keyword evidence="1" id="KW-0456">Lyase</keyword>